<organism evidence="17 18">
    <name type="scientific">Aquicella lusitana</name>
    <dbReference type="NCBI Taxonomy" id="254246"/>
    <lineage>
        <taxon>Bacteria</taxon>
        <taxon>Pseudomonadati</taxon>
        <taxon>Pseudomonadota</taxon>
        <taxon>Gammaproteobacteria</taxon>
        <taxon>Legionellales</taxon>
        <taxon>Coxiellaceae</taxon>
        <taxon>Aquicella</taxon>
    </lineage>
</organism>
<evidence type="ECO:0000256" key="7">
    <source>
        <dbReference type="ARBA" id="ARBA00022692"/>
    </source>
</evidence>
<dbReference type="PANTHER" id="PTHR30433">
    <property type="entry name" value="CHEMOTAXIS PROTEIN MOTA"/>
    <property type="match status" value="1"/>
</dbReference>
<evidence type="ECO:0000256" key="2">
    <source>
        <dbReference type="ARBA" id="ARBA00008038"/>
    </source>
</evidence>
<feature type="transmembrane region" description="Helical" evidence="14">
    <location>
        <begin position="35"/>
        <end position="54"/>
    </location>
</feature>
<feature type="region of interest" description="Disordered" evidence="13">
    <location>
        <begin position="270"/>
        <end position="312"/>
    </location>
</feature>
<evidence type="ECO:0000256" key="14">
    <source>
        <dbReference type="SAM" id="Phobius"/>
    </source>
</evidence>
<dbReference type="InterPro" id="IPR022522">
    <property type="entry name" value="Flagellar_motor_stator_MotA"/>
</dbReference>
<feature type="transmembrane region" description="Helical" evidence="14">
    <location>
        <begin position="7"/>
        <end position="29"/>
    </location>
</feature>
<dbReference type="InterPro" id="IPR047055">
    <property type="entry name" value="MotA-like"/>
</dbReference>
<keyword evidence="4" id="KW-1003">Cell membrane</keyword>
<dbReference type="PROSITE" id="PS01307">
    <property type="entry name" value="MOTA"/>
    <property type="match status" value="1"/>
</dbReference>
<evidence type="ECO:0000256" key="4">
    <source>
        <dbReference type="ARBA" id="ARBA00022475"/>
    </source>
</evidence>
<dbReference type="PANTHER" id="PTHR30433:SF4">
    <property type="entry name" value="MOTILITY PROTEIN A"/>
    <property type="match status" value="1"/>
</dbReference>
<evidence type="ECO:0000256" key="11">
    <source>
        <dbReference type="ARBA" id="ARBA00023065"/>
    </source>
</evidence>
<name>A0A370GBZ9_9COXI</name>
<keyword evidence="6" id="KW-0997">Cell inner membrane</keyword>
<dbReference type="OrthoDB" id="9782603at2"/>
<dbReference type="GO" id="GO:0005886">
    <property type="term" value="C:plasma membrane"/>
    <property type="evidence" value="ECO:0007669"/>
    <property type="project" value="UniProtKB-SubCell"/>
</dbReference>
<dbReference type="InterPro" id="IPR002898">
    <property type="entry name" value="MotA_ExbB_proton_chnl"/>
</dbReference>
<dbReference type="Pfam" id="PF20560">
    <property type="entry name" value="MotA_N"/>
    <property type="match status" value="1"/>
</dbReference>
<proteinExistence type="inferred from homology"/>
<dbReference type="Proteomes" id="UP000254720">
    <property type="component" value="Unassembled WGS sequence"/>
</dbReference>
<dbReference type="EMBL" id="QQAX01000025">
    <property type="protein sequence ID" value="RDI39974.1"/>
    <property type="molecule type" value="Genomic_DNA"/>
</dbReference>
<comment type="subcellular location">
    <subcellularLocation>
        <location evidence="1">Cell inner membrane</location>
        <topology evidence="1">Multi-pass membrane protein</topology>
    </subcellularLocation>
</comment>
<evidence type="ECO:0000259" key="16">
    <source>
        <dbReference type="Pfam" id="PF20560"/>
    </source>
</evidence>
<evidence type="ECO:0000256" key="5">
    <source>
        <dbReference type="ARBA" id="ARBA00022500"/>
    </source>
</evidence>
<dbReference type="GO" id="GO:0071978">
    <property type="term" value="P:bacterial-type flagellum-dependent swarming motility"/>
    <property type="evidence" value="ECO:0007669"/>
    <property type="project" value="InterPro"/>
</dbReference>
<evidence type="ECO:0000313" key="17">
    <source>
        <dbReference type="EMBL" id="RDI39974.1"/>
    </source>
</evidence>
<protein>
    <submittedName>
        <fullName evidence="17">Chemotaxis protein MotA</fullName>
    </submittedName>
</protein>
<feature type="transmembrane region" description="Helical" evidence="14">
    <location>
        <begin position="203"/>
        <end position="227"/>
    </location>
</feature>
<evidence type="ECO:0000256" key="8">
    <source>
        <dbReference type="ARBA" id="ARBA00022779"/>
    </source>
</evidence>
<feature type="domain" description="Motility protein A N-terminal" evidence="16">
    <location>
        <begin position="4"/>
        <end position="93"/>
    </location>
</feature>
<feature type="domain" description="MotA/TolQ/ExbB proton channel" evidence="15">
    <location>
        <begin position="123"/>
        <end position="237"/>
    </location>
</feature>
<keyword evidence="18" id="KW-1185">Reference proteome</keyword>
<evidence type="ECO:0000256" key="10">
    <source>
        <dbReference type="ARBA" id="ARBA00022989"/>
    </source>
</evidence>
<dbReference type="InterPro" id="IPR000540">
    <property type="entry name" value="Flag_MotA_CS"/>
</dbReference>
<reference evidence="17 18" key="1">
    <citation type="submission" date="2018-07" db="EMBL/GenBank/DDBJ databases">
        <title>Genomic Encyclopedia of Type Strains, Phase IV (KMG-IV): sequencing the most valuable type-strain genomes for metagenomic binning, comparative biology and taxonomic classification.</title>
        <authorList>
            <person name="Goeker M."/>
        </authorList>
    </citation>
    <scope>NUCLEOTIDE SEQUENCE [LARGE SCALE GENOMIC DNA]</scope>
    <source>
        <strain evidence="17 18">DSM 16500</strain>
    </source>
</reference>
<evidence type="ECO:0000256" key="9">
    <source>
        <dbReference type="ARBA" id="ARBA00022781"/>
    </source>
</evidence>
<keyword evidence="10 14" id="KW-1133">Transmembrane helix</keyword>
<comment type="similarity">
    <text evidence="2">Belongs to the MotA family.</text>
</comment>
<evidence type="ECO:0000256" key="12">
    <source>
        <dbReference type="ARBA" id="ARBA00023136"/>
    </source>
</evidence>
<comment type="caution">
    <text evidence="17">The sequence shown here is derived from an EMBL/GenBank/DDBJ whole genome shotgun (WGS) entry which is preliminary data.</text>
</comment>
<evidence type="ECO:0000256" key="6">
    <source>
        <dbReference type="ARBA" id="ARBA00022519"/>
    </source>
</evidence>
<dbReference type="GO" id="GO:0006935">
    <property type="term" value="P:chemotaxis"/>
    <property type="evidence" value="ECO:0007669"/>
    <property type="project" value="UniProtKB-KW"/>
</dbReference>
<dbReference type="NCBIfam" id="TIGR03818">
    <property type="entry name" value="MotA1"/>
    <property type="match status" value="1"/>
</dbReference>
<dbReference type="AlphaFoldDB" id="A0A370GBZ9"/>
<dbReference type="GO" id="GO:1902600">
    <property type="term" value="P:proton transmembrane transport"/>
    <property type="evidence" value="ECO:0007669"/>
    <property type="project" value="UniProtKB-KW"/>
</dbReference>
<evidence type="ECO:0000259" key="15">
    <source>
        <dbReference type="Pfam" id="PF01618"/>
    </source>
</evidence>
<dbReference type="Pfam" id="PF01618">
    <property type="entry name" value="MotA_ExbB"/>
    <property type="match status" value="1"/>
</dbReference>
<gene>
    <name evidence="17" type="ORF">C8D86_12535</name>
</gene>
<keyword evidence="3" id="KW-0813">Transport</keyword>
<evidence type="ECO:0000313" key="18">
    <source>
        <dbReference type="Proteomes" id="UP000254720"/>
    </source>
</evidence>
<feature type="transmembrane region" description="Helical" evidence="14">
    <location>
        <begin position="172"/>
        <end position="191"/>
    </location>
</feature>
<accession>A0A370GBZ9</accession>
<keyword evidence="11" id="KW-0406">Ion transport</keyword>
<evidence type="ECO:0000256" key="1">
    <source>
        <dbReference type="ARBA" id="ARBA00004429"/>
    </source>
</evidence>
<sequence>MLIIVGYLVILLSVFGGFALSGGNLYALFQPFELLIIGGAAFGSFIVANNMKVIKATLKSIMSVFKGTNYTRKFYIELLSLFFELTNKIRKDGVLSIESDIENYKESPLFSPYKLVIKEKKIMEFFCDHLRLIVTGRVDKMHLEQLMDEDIETYSHEAELPIAAITKVADSLPAFGIVAAVMGIVTTMQNINGPPEELGHHVAAALVGTFLGVLLGYGFTAPIAAILENRLHAEVVILQSIKVVLLASVHNLAPSIAVEFARKVLYSAERPTSSELEQLLKEARNNRNKPPGEGETAETKEAGESQQTDEVS</sequence>
<dbReference type="InterPro" id="IPR046786">
    <property type="entry name" value="MotA_N"/>
</dbReference>
<evidence type="ECO:0000256" key="3">
    <source>
        <dbReference type="ARBA" id="ARBA00022448"/>
    </source>
</evidence>
<keyword evidence="8" id="KW-0283">Flagellar rotation</keyword>
<keyword evidence="5" id="KW-0145">Chemotaxis</keyword>
<keyword evidence="7 14" id="KW-0812">Transmembrane</keyword>
<dbReference type="RefSeq" id="WP_114835181.1">
    <property type="nucleotide sequence ID" value="NZ_LR699116.1"/>
</dbReference>
<keyword evidence="12 14" id="KW-0472">Membrane</keyword>
<keyword evidence="9" id="KW-0375">Hydrogen ion transport</keyword>
<evidence type="ECO:0000256" key="13">
    <source>
        <dbReference type="SAM" id="MobiDB-lite"/>
    </source>
</evidence>